<feature type="domain" description="Guanylate kinase-like" evidence="10">
    <location>
        <begin position="4"/>
        <end position="182"/>
    </location>
</feature>
<evidence type="ECO:0000256" key="6">
    <source>
        <dbReference type="ARBA" id="ARBA00022777"/>
    </source>
</evidence>
<dbReference type="InterPro" id="IPR020590">
    <property type="entry name" value="Guanylate_kinase_CS"/>
</dbReference>
<organism evidence="11 12">
    <name type="scientific">Methylophilus rhizosphaerae</name>
    <dbReference type="NCBI Taxonomy" id="492660"/>
    <lineage>
        <taxon>Bacteria</taxon>
        <taxon>Pseudomonadati</taxon>
        <taxon>Pseudomonadota</taxon>
        <taxon>Betaproteobacteria</taxon>
        <taxon>Nitrosomonadales</taxon>
        <taxon>Methylophilaceae</taxon>
        <taxon>Methylophilus</taxon>
    </lineage>
</organism>
<evidence type="ECO:0000256" key="4">
    <source>
        <dbReference type="ARBA" id="ARBA00022679"/>
    </source>
</evidence>
<evidence type="ECO:0000256" key="8">
    <source>
        <dbReference type="ARBA" id="ARBA00030128"/>
    </source>
</evidence>
<dbReference type="Gene3D" id="3.40.50.300">
    <property type="entry name" value="P-loop containing nucleotide triphosphate hydrolases"/>
    <property type="match status" value="1"/>
</dbReference>
<dbReference type="Gene3D" id="3.30.63.10">
    <property type="entry name" value="Guanylate Kinase phosphate binding domain"/>
    <property type="match status" value="1"/>
</dbReference>
<evidence type="ECO:0000256" key="3">
    <source>
        <dbReference type="ARBA" id="ARBA00016296"/>
    </source>
</evidence>
<comment type="similarity">
    <text evidence="1 9">Belongs to the guanylate kinase family.</text>
</comment>
<dbReference type="EMBL" id="FNFX01000004">
    <property type="protein sequence ID" value="SDK73252.1"/>
    <property type="molecule type" value="Genomic_DNA"/>
</dbReference>
<dbReference type="NCBIfam" id="TIGR03263">
    <property type="entry name" value="guanyl_kin"/>
    <property type="match status" value="1"/>
</dbReference>
<protein>
    <recommendedName>
        <fullName evidence="3 9">Guanylate kinase</fullName>
        <ecNumber evidence="2 9">2.7.4.8</ecNumber>
    </recommendedName>
    <alternativeName>
        <fullName evidence="8 9">GMP kinase</fullName>
    </alternativeName>
</protein>
<evidence type="ECO:0000256" key="2">
    <source>
        <dbReference type="ARBA" id="ARBA00012961"/>
    </source>
</evidence>
<comment type="function">
    <text evidence="9">Essential for recycling GMP and indirectly, cGMP.</text>
</comment>
<comment type="subcellular location">
    <subcellularLocation>
        <location evidence="9">Cytoplasm</location>
    </subcellularLocation>
</comment>
<dbReference type="GO" id="GO:0005524">
    <property type="term" value="F:ATP binding"/>
    <property type="evidence" value="ECO:0007669"/>
    <property type="project" value="UniProtKB-UniRule"/>
</dbReference>
<evidence type="ECO:0000256" key="1">
    <source>
        <dbReference type="ARBA" id="ARBA00005790"/>
    </source>
</evidence>
<feature type="binding site" evidence="9">
    <location>
        <begin position="11"/>
        <end position="18"/>
    </location>
    <ligand>
        <name>ATP</name>
        <dbReference type="ChEBI" id="CHEBI:30616"/>
    </ligand>
</feature>
<dbReference type="Proteomes" id="UP000198629">
    <property type="component" value="Unassembled WGS sequence"/>
</dbReference>
<reference evidence="12" key="1">
    <citation type="submission" date="2016-10" db="EMBL/GenBank/DDBJ databases">
        <authorList>
            <person name="Varghese N."/>
            <person name="Submissions S."/>
        </authorList>
    </citation>
    <scope>NUCLEOTIDE SEQUENCE [LARGE SCALE GENOMIC DNA]</scope>
    <source>
        <strain evidence="12">CBMB127</strain>
    </source>
</reference>
<keyword evidence="6 9" id="KW-0418">Kinase</keyword>
<dbReference type="HAMAP" id="MF_00328">
    <property type="entry name" value="Guanylate_kinase"/>
    <property type="match status" value="1"/>
</dbReference>
<dbReference type="GO" id="GO:0004385">
    <property type="term" value="F:GMP kinase activity"/>
    <property type="evidence" value="ECO:0007669"/>
    <property type="project" value="UniProtKB-UniRule"/>
</dbReference>
<dbReference type="STRING" id="492660.SAMN05192566_2269"/>
<evidence type="ECO:0000256" key="9">
    <source>
        <dbReference type="HAMAP-Rule" id="MF_00328"/>
    </source>
</evidence>
<comment type="catalytic activity">
    <reaction evidence="9">
        <text>GMP + ATP = GDP + ADP</text>
        <dbReference type="Rhea" id="RHEA:20780"/>
        <dbReference type="ChEBI" id="CHEBI:30616"/>
        <dbReference type="ChEBI" id="CHEBI:58115"/>
        <dbReference type="ChEBI" id="CHEBI:58189"/>
        <dbReference type="ChEBI" id="CHEBI:456216"/>
        <dbReference type="EC" id="2.7.4.8"/>
    </reaction>
</comment>
<sequence length="203" mass="22372">MSRGHLFVISAASGAGKTSLVRAMLAQDQQLKLSVSHTTRAPRPGEEDGIHYHFVSEATFLEVLGQAGFLESAHVHGARYGTSKQEVDGALAAGCDVILEIDWQGAQQIRRLYPHSTSIFILPPSIDALAHRLNNRGQDSEAVIARRLAAAREEMRHVHEFDYVTINDNFDVALQDLIAIVRSKRLQLDRQVACHASLIQSLT</sequence>
<dbReference type="OrthoDB" id="9808150at2"/>
<dbReference type="RefSeq" id="WP_091472245.1">
    <property type="nucleotide sequence ID" value="NZ_FNFX01000004.1"/>
</dbReference>
<keyword evidence="9" id="KW-0963">Cytoplasm</keyword>
<evidence type="ECO:0000259" key="10">
    <source>
        <dbReference type="PROSITE" id="PS50052"/>
    </source>
</evidence>
<keyword evidence="5 9" id="KW-0547">Nucleotide-binding</keyword>
<dbReference type="InterPro" id="IPR008145">
    <property type="entry name" value="GK/Ca_channel_bsu"/>
</dbReference>
<keyword evidence="7 9" id="KW-0067">ATP-binding</keyword>
<evidence type="ECO:0000256" key="5">
    <source>
        <dbReference type="ARBA" id="ARBA00022741"/>
    </source>
</evidence>
<evidence type="ECO:0000256" key="7">
    <source>
        <dbReference type="ARBA" id="ARBA00022840"/>
    </source>
</evidence>
<name>A0A1G9EAR1_9PROT</name>
<keyword evidence="12" id="KW-1185">Reference proteome</keyword>
<dbReference type="SUPFAM" id="SSF52540">
    <property type="entry name" value="P-loop containing nucleoside triphosphate hydrolases"/>
    <property type="match status" value="1"/>
</dbReference>
<keyword evidence="4 9" id="KW-0808">Transferase</keyword>
<evidence type="ECO:0000313" key="11">
    <source>
        <dbReference type="EMBL" id="SDK73252.1"/>
    </source>
</evidence>
<evidence type="ECO:0000313" key="12">
    <source>
        <dbReference type="Proteomes" id="UP000198629"/>
    </source>
</evidence>
<dbReference type="PANTHER" id="PTHR23117">
    <property type="entry name" value="GUANYLATE KINASE-RELATED"/>
    <property type="match status" value="1"/>
</dbReference>
<gene>
    <name evidence="9" type="primary">gmk</name>
    <name evidence="11" type="ORF">SAMN05192566_2269</name>
</gene>
<dbReference type="InterPro" id="IPR027417">
    <property type="entry name" value="P-loop_NTPase"/>
</dbReference>
<dbReference type="CDD" id="cd00071">
    <property type="entry name" value="GMPK"/>
    <property type="match status" value="1"/>
</dbReference>
<dbReference type="PROSITE" id="PS00856">
    <property type="entry name" value="GUANYLATE_KINASE_1"/>
    <property type="match status" value="1"/>
</dbReference>
<dbReference type="FunFam" id="3.30.63.10:FF:000002">
    <property type="entry name" value="Guanylate kinase 1"/>
    <property type="match status" value="1"/>
</dbReference>
<dbReference type="SMART" id="SM00072">
    <property type="entry name" value="GuKc"/>
    <property type="match status" value="1"/>
</dbReference>
<accession>A0A1G9EAR1</accession>
<proteinExistence type="inferred from homology"/>
<dbReference type="EC" id="2.7.4.8" evidence="2 9"/>
<dbReference type="PROSITE" id="PS50052">
    <property type="entry name" value="GUANYLATE_KINASE_2"/>
    <property type="match status" value="1"/>
</dbReference>
<dbReference type="InterPro" id="IPR008144">
    <property type="entry name" value="Guanylate_kin-like_dom"/>
</dbReference>
<dbReference type="Pfam" id="PF00625">
    <property type="entry name" value="Guanylate_kin"/>
    <property type="match status" value="1"/>
</dbReference>
<dbReference type="AlphaFoldDB" id="A0A1G9EAR1"/>
<dbReference type="InterPro" id="IPR017665">
    <property type="entry name" value="Guanylate_kinase"/>
</dbReference>
<dbReference type="GO" id="GO:0005829">
    <property type="term" value="C:cytosol"/>
    <property type="evidence" value="ECO:0007669"/>
    <property type="project" value="TreeGrafter"/>
</dbReference>
<dbReference type="PANTHER" id="PTHR23117:SF13">
    <property type="entry name" value="GUANYLATE KINASE"/>
    <property type="match status" value="1"/>
</dbReference>